<dbReference type="EMBL" id="BAAAQG010000003">
    <property type="protein sequence ID" value="GAA1700159.1"/>
    <property type="molecule type" value="Genomic_DNA"/>
</dbReference>
<evidence type="ECO:0000256" key="1">
    <source>
        <dbReference type="SAM" id="Phobius"/>
    </source>
</evidence>
<sequence>MTGEATGNPARMTHPRFGPRLRRAALAAGAIGITTALALTAWGVYLLQPRGEDPVRADAVVMLAGADDGRHAYARDLVEAGYADTLLVSNPGGDSERRARRLCTGADRPDGAEVVCFAPEPRTTWGEAHAVAAIARARSWERILVVTNRPHTLRAGRWMRAATGMEVRMTPIERIDWPMLPVHLVWEIAGFAKGRVNGHW</sequence>
<evidence type="ECO:0000313" key="3">
    <source>
        <dbReference type="EMBL" id="GAA1700159.1"/>
    </source>
</evidence>
<comment type="caution">
    <text evidence="3">The sequence shown here is derived from an EMBL/GenBank/DDBJ whole genome shotgun (WGS) entry which is preliminary data.</text>
</comment>
<dbReference type="Pfam" id="PF02698">
    <property type="entry name" value="DUF218"/>
    <property type="match status" value="1"/>
</dbReference>
<evidence type="ECO:0000313" key="4">
    <source>
        <dbReference type="Proteomes" id="UP001500383"/>
    </source>
</evidence>
<feature type="transmembrane region" description="Helical" evidence="1">
    <location>
        <begin position="24"/>
        <end position="47"/>
    </location>
</feature>
<protein>
    <submittedName>
        <fullName evidence="3">YdcF family protein</fullName>
    </submittedName>
</protein>
<keyword evidence="1" id="KW-1133">Transmembrane helix</keyword>
<gene>
    <name evidence="3" type="ORF">GCM10009831_05810</name>
</gene>
<evidence type="ECO:0000259" key="2">
    <source>
        <dbReference type="Pfam" id="PF02698"/>
    </source>
</evidence>
<keyword evidence="4" id="KW-1185">Reference proteome</keyword>
<keyword evidence="1" id="KW-0472">Membrane</keyword>
<accession>A0ABN2I7T8</accession>
<reference evidence="4" key="1">
    <citation type="journal article" date="2019" name="Int. J. Syst. Evol. Microbiol.">
        <title>The Global Catalogue of Microorganisms (GCM) 10K type strain sequencing project: providing services to taxonomists for standard genome sequencing and annotation.</title>
        <authorList>
            <consortium name="The Broad Institute Genomics Platform"/>
            <consortium name="The Broad Institute Genome Sequencing Center for Infectious Disease"/>
            <person name="Wu L."/>
            <person name="Ma J."/>
        </authorList>
    </citation>
    <scope>NUCLEOTIDE SEQUENCE [LARGE SCALE GENOMIC DNA]</scope>
    <source>
        <strain evidence="4">JCM 16002</strain>
    </source>
</reference>
<organism evidence="3 4">
    <name type="scientific">Dietzia cercidiphylli</name>
    <dbReference type="NCBI Taxonomy" id="498199"/>
    <lineage>
        <taxon>Bacteria</taxon>
        <taxon>Bacillati</taxon>
        <taxon>Actinomycetota</taxon>
        <taxon>Actinomycetes</taxon>
        <taxon>Mycobacteriales</taxon>
        <taxon>Dietziaceae</taxon>
        <taxon>Dietzia</taxon>
    </lineage>
</organism>
<name>A0ABN2I7T8_9ACTN</name>
<feature type="domain" description="DUF218" evidence="2">
    <location>
        <begin position="58"/>
        <end position="172"/>
    </location>
</feature>
<dbReference type="Proteomes" id="UP001500383">
    <property type="component" value="Unassembled WGS sequence"/>
</dbReference>
<keyword evidence="1" id="KW-0812">Transmembrane</keyword>
<proteinExistence type="predicted"/>
<dbReference type="InterPro" id="IPR003848">
    <property type="entry name" value="DUF218"/>
</dbReference>